<protein>
    <submittedName>
        <fullName evidence="1">Uncharacterized protein</fullName>
    </submittedName>
</protein>
<reference evidence="1" key="2">
    <citation type="submission" date="2015-06" db="UniProtKB">
        <authorList>
            <consortium name="EnsemblProtists"/>
        </authorList>
    </citation>
    <scope>IDENTIFICATION</scope>
    <source>
        <strain evidence="1">Emoy2</strain>
    </source>
</reference>
<dbReference type="VEuPathDB" id="FungiDB:HpaG808889"/>
<dbReference type="HOGENOM" id="CLU_2890600_0_0_1"/>
<dbReference type="EnsemblProtists" id="HpaT808889">
    <property type="protein sequence ID" value="HpaP808889"/>
    <property type="gene ID" value="HpaG808889"/>
</dbReference>
<keyword evidence="2" id="KW-1185">Reference proteome</keyword>
<evidence type="ECO:0000313" key="1">
    <source>
        <dbReference type="EnsemblProtists" id="HpaP808889"/>
    </source>
</evidence>
<dbReference type="Proteomes" id="UP000011713">
    <property type="component" value="Unassembled WGS sequence"/>
</dbReference>
<organism evidence="1 2">
    <name type="scientific">Hyaloperonospora arabidopsidis (strain Emoy2)</name>
    <name type="common">Downy mildew agent</name>
    <name type="synonym">Peronospora arabidopsidis</name>
    <dbReference type="NCBI Taxonomy" id="559515"/>
    <lineage>
        <taxon>Eukaryota</taxon>
        <taxon>Sar</taxon>
        <taxon>Stramenopiles</taxon>
        <taxon>Oomycota</taxon>
        <taxon>Peronosporomycetes</taxon>
        <taxon>Peronosporales</taxon>
        <taxon>Peronosporaceae</taxon>
        <taxon>Hyaloperonospora</taxon>
    </lineage>
</organism>
<dbReference type="EMBL" id="JH598621">
    <property type="status" value="NOT_ANNOTATED_CDS"/>
    <property type="molecule type" value="Genomic_DNA"/>
</dbReference>
<evidence type="ECO:0000313" key="2">
    <source>
        <dbReference type="Proteomes" id="UP000011713"/>
    </source>
</evidence>
<name>M4BR50_HYAAE</name>
<dbReference type="InParanoid" id="M4BR50"/>
<reference evidence="2" key="1">
    <citation type="journal article" date="2010" name="Science">
        <title>Signatures of adaptation to obligate biotrophy in the Hyaloperonospora arabidopsidis genome.</title>
        <authorList>
            <person name="Baxter L."/>
            <person name="Tripathy S."/>
            <person name="Ishaque N."/>
            <person name="Boot N."/>
            <person name="Cabral A."/>
            <person name="Kemen E."/>
            <person name="Thines M."/>
            <person name="Ah-Fong A."/>
            <person name="Anderson R."/>
            <person name="Badejoko W."/>
            <person name="Bittner-Eddy P."/>
            <person name="Boore J.L."/>
            <person name="Chibucos M.C."/>
            <person name="Coates M."/>
            <person name="Dehal P."/>
            <person name="Delehaunty K."/>
            <person name="Dong S."/>
            <person name="Downton P."/>
            <person name="Dumas B."/>
            <person name="Fabro G."/>
            <person name="Fronick C."/>
            <person name="Fuerstenberg S.I."/>
            <person name="Fulton L."/>
            <person name="Gaulin E."/>
            <person name="Govers F."/>
            <person name="Hughes L."/>
            <person name="Humphray S."/>
            <person name="Jiang R.H."/>
            <person name="Judelson H."/>
            <person name="Kamoun S."/>
            <person name="Kyung K."/>
            <person name="Meijer H."/>
            <person name="Minx P."/>
            <person name="Morris P."/>
            <person name="Nelson J."/>
            <person name="Phuntumart V."/>
            <person name="Qutob D."/>
            <person name="Rehmany A."/>
            <person name="Rougon-Cardoso A."/>
            <person name="Ryden P."/>
            <person name="Torto-Alalibo T."/>
            <person name="Studholme D."/>
            <person name="Wang Y."/>
            <person name="Win J."/>
            <person name="Wood J."/>
            <person name="Clifton S.W."/>
            <person name="Rogers J."/>
            <person name="Van den Ackerveken G."/>
            <person name="Jones J.D."/>
            <person name="McDowell J.M."/>
            <person name="Beynon J."/>
            <person name="Tyler B.M."/>
        </authorList>
    </citation>
    <scope>NUCLEOTIDE SEQUENCE [LARGE SCALE GENOMIC DNA]</scope>
    <source>
        <strain evidence="2">Emoy2</strain>
    </source>
</reference>
<accession>M4BR50</accession>
<proteinExistence type="predicted"/>
<sequence length="63" mass="6770">MTHAFLTAVELRTTPSLRPVGGTKTCLCGTCRPPKSLRTFELGVTYCVHSAGLLTFAQVCTLL</sequence>
<dbReference type="AlphaFoldDB" id="M4BR50"/>